<dbReference type="SUPFAM" id="SSF51735">
    <property type="entry name" value="NAD(P)-binding Rossmann-fold domains"/>
    <property type="match status" value="1"/>
</dbReference>
<protein>
    <submittedName>
        <fullName evidence="1">SDR family NAD(P)-dependent oxidoreductase</fullName>
    </submittedName>
</protein>
<evidence type="ECO:0000313" key="1">
    <source>
        <dbReference type="EMBL" id="MFC7362191.1"/>
    </source>
</evidence>
<evidence type="ECO:0000313" key="2">
    <source>
        <dbReference type="Proteomes" id="UP001596524"/>
    </source>
</evidence>
<comment type="caution">
    <text evidence="1">The sequence shown here is derived from an EMBL/GenBank/DDBJ whole genome shotgun (WGS) entry which is preliminary data.</text>
</comment>
<dbReference type="Pfam" id="PF00106">
    <property type="entry name" value="adh_short"/>
    <property type="match status" value="1"/>
</dbReference>
<dbReference type="InterPro" id="IPR036291">
    <property type="entry name" value="NAD(P)-bd_dom_sf"/>
</dbReference>
<name>A0ABW2N4G8_9ACTN</name>
<dbReference type="EMBL" id="JBHTCH010000021">
    <property type="protein sequence ID" value="MFC7362191.1"/>
    <property type="molecule type" value="Genomic_DNA"/>
</dbReference>
<dbReference type="InterPro" id="IPR002347">
    <property type="entry name" value="SDR_fam"/>
</dbReference>
<sequence length="99" mass="10159">MTRGGAYAATKHAVVAVAEQTAIALADSNISVTLLCPALVRTAMSVVGDDPDDVARIALTALRSGRFLVAPEEWSNAIAERGSRLVGGGLPTPRQGSCP</sequence>
<organism evidence="1 2">
    <name type="scientific">Nocardioides astragali</name>
    <dbReference type="NCBI Taxonomy" id="1776736"/>
    <lineage>
        <taxon>Bacteria</taxon>
        <taxon>Bacillati</taxon>
        <taxon>Actinomycetota</taxon>
        <taxon>Actinomycetes</taxon>
        <taxon>Propionibacteriales</taxon>
        <taxon>Nocardioidaceae</taxon>
        <taxon>Nocardioides</taxon>
    </lineage>
</organism>
<dbReference type="RefSeq" id="WP_255892079.1">
    <property type="nucleotide sequence ID" value="NZ_JAFMZM010000005.1"/>
</dbReference>
<gene>
    <name evidence="1" type="ORF">ACFQO6_18100</name>
</gene>
<dbReference type="Proteomes" id="UP001596524">
    <property type="component" value="Unassembled WGS sequence"/>
</dbReference>
<keyword evidence="2" id="KW-1185">Reference proteome</keyword>
<accession>A0ABW2N4G8</accession>
<dbReference type="Gene3D" id="3.40.50.720">
    <property type="entry name" value="NAD(P)-binding Rossmann-like Domain"/>
    <property type="match status" value="1"/>
</dbReference>
<reference evidence="2" key="1">
    <citation type="journal article" date="2019" name="Int. J. Syst. Evol. Microbiol.">
        <title>The Global Catalogue of Microorganisms (GCM) 10K type strain sequencing project: providing services to taxonomists for standard genome sequencing and annotation.</title>
        <authorList>
            <consortium name="The Broad Institute Genomics Platform"/>
            <consortium name="The Broad Institute Genome Sequencing Center for Infectious Disease"/>
            <person name="Wu L."/>
            <person name="Ma J."/>
        </authorList>
    </citation>
    <scope>NUCLEOTIDE SEQUENCE [LARGE SCALE GENOMIC DNA]</scope>
    <source>
        <strain evidence="2">FCH27</strain>
    </source>
</reference>
<proteinExistence type="predicted"/>